<reference evidence="1 2" key="1">
    <citation type="submission" date="2011-01" db="EMBL/GenBank/DDBJ databases">
        <title>Whole genome sequence of Caldisericum exile AZM16c01.</title>
        <authorList>
            <person name="Narita-Yamada S."/>
            <person name="Kawakoshi A."/>
            <person name="Nakamura S."/>
            <person name="Sasagawa M."/>
            <person name="Fukada J."/>
            <person name="Sekine M."/>
            <person name="Kato Y."/>
            <person name="Fukai R."/>
            <person name="Sasaki K."/>
            <person name="Hanamaki A."/>
            <person name="Narita H."/>
            <person name="Konno Y."/>
            <person name="Mori K."/>
            <person name="Yamazaki S."/>
            <person name="Suzuki K."/>
            <person name="Fujita N."/>
        </authorList>
    </citation>
    <scope>NUCLEOTIDE SEQUENCE [LARGE SCALE GENOMIC DNA]</scope>
    <source>
        <strain evidence="2">DSM 21853 / NBRC 104410 / AZM16c01</strain>
    </source>
</reference>
<accession>A0A7U6GEW1</accession>
<dbReference type="RefSeq" id="WP_014453508.1">
    <property type="nucleotide sequence ID" value="NC_017096.1"/>
</dbReference>
<protein>
    <submittedName>
        <fullName evidence="1">Uncharacterized protein</fullName>
    </submittedName>
</protein>
<proteinExistence type="predicted"/>
<dbReference type="EMBL" id="AP012051">
    <property type="protein sequence ID" value="BAL81106.1"/>
    <property type="molecule type" value="Genomic_DNA"/>
</dbReference>
<name>A0A7U6GEW1_CALEA</name>
<gene>
    <name evidence="1" type="ordered locus">CSE_09800</name>
</gene>
<organism evidence="1 2">
    <name type="scientific">Caldisericum exile (strain DSM 21853 / NBRC 104410 / AZM16c01)</name>
    <dbReference type="NCBI Taxonomy" id="511051"/>
    <lineage>
        <taxon>Bacteria</taxon>
        <taxon>Pseudomonadati</taxon>
        <taxon>Caldisericota/Cryosericota group</taxon>
        <taxon>Caldisericota</taxon>
        <taxon>Caldisericia</taxon>
        <taxon>Caldisericales</taxon>
        <taxon>Caldisericaceae</taxon>
        <taxon>Caldisericum</taxon>
    </lineage>
</organism>
<keyword evidence="2" id="KW-1185">Reference proteome</keyword>
<sequence length="141" mass="16421">MKILGLLDLNKLKISEKEEVNFENYRIFSYRLSELGADGIYIKGINKDSDLIFINELKNEIDIPIFKENDFEDIIHIEEFLKGKKGTTLIIEEEEILEHFDGRKEFVPIYTALISYKAKKEGFITLIVEDIEAVKASLKFE</sequence>
<evidence type="ECO:0000313" key="1">
    <source>
        <dbReference type="EMBL" id="BAL81106.1"/>
    </source>
</evidence>
<dbReference type="KEGG" id="cex:CSE_09800"/>
<evidence type="ECO:0000313" key="2">
    <source>
        <dbReference type="Proteomes" id="UP000004793"/>
    </source>
</evidence>
<dbReference type="AlphaFoldDB" id="A0A7U6GEW1"/>
<dbReference type="Proteomes" id="UP000004793">
    <property type="component" value="Chromosome"/>
</dbReference>